<dbReference type="InterPro" id="IPR010111">
    <property type="entry name" value="Kynureninase"/>
</dbReference>
<dbReference type="InterPro" id="IPR015421">
    <property type="entry name" value="PyrdxlP-dep_Trfase_major"/>
</dbReference>
<feature type="region of interest" description="Disordered" evidence="4">
    <location>
        <begin position="1"/>
        <end position="25"/>
    </location>
</feature>
<reference evidence="7" key="1">
    <citation type="submission" date="2016-06" db="UniProtKB">
        <authorList>
            <consortium name="WormBaseParasite"/>
        </authorList>
    </citation>
    <scope>IDENTIFICATION</scope>
</reference>
<name>A0A183CXB0_9BILA</name>
<dbReference type="EMBL" id="UYRT01001230">
    <property type="protein sequence ID" value="VDK29379.1"/>
    <property type="molecule type" value="Genomic_DNA"/>
</dbReference>
<dbReference type="Proteomes" id="UP000271098">
    <property type="component" value="Unassembled WGS sequence"/>
</dbReference>
<dbReference type="GO" id="GO:0009435">
    <property type="term" value="P:NAD+ biosynthetic process"/>
    <property type="evidence" value="ECO:0007669"/>
    <property type="project" value="InterPro"/>
</dbReference>
<dbReference type="GO" id="GO:0019441">
    <property type="term" value="P:L-tryptophan catabolic process to kynurenine"/>
    <property type="evidence" value="ECO:0007669"/>
    <property type="project" value="TreeGrafter"/>
</dbReference>
<evidence type="ECO:0000313" key="6">
    <source>
        <dbReference type="Proteomes" id="UP000271098"/>
    </source>
</evidence>
<dbReference type="SUPFAM" id="SSF53383">
    <property type="entry name" value="PLP-dependent transferases"/>
    <property type="match status" value="1"/>
</dbReference>
<keyword evidence="3" id="KW-0663">Pyridoxal phosphate</keyword>
<dbReference type="WBParaSite" id="GPUH_0000110101-mRNA-1">
    <property type="protein sequence ID" value="GPUH_0000110101-mRNA-1"/>
    <property type="gene ID" value="GPUH_0000110101"/>
</dbReference>
<dbReference type="AlphaFoldDB" id="A0A183CXB0"/>
<dbReference type="GO" id="GO:0030429">
    <property type="term" value="F:kynureninase activity"/>
    <property type="evidence" value="ECO:0007669"/>
    <property type="project" value="InterPro"/>
</dbReference>
<dbReference type="InterPro" id="IPR015422">
    <property type="entry name" value="PyrdxlP-dep_Trfase_small"/>
</dbReference>
<dbReference type="Gene3D" id="3.40.640.10">
    <property type="entry name" value="Type I PLP-dependent aspartate aminotransferase-like (Major domain)"/>
    <property type="match status" value="1"/>
</dbReference>
<protein>
    <submittedName>
        <fullName evidence="7">Kynureninase</fullName>
    </submittedName>
</protein>
<gene>
    <name evidence="5" type="ORF">GPUH_LOCUS1101</name>
</gene>
<dbReference type="Gene3D" id="3.90.1150.10">
    <property type="entry name" value="Aspartate Aminotransferase, domain 1"/>
    <property type="match status" value="1"/>
</dbReference>
<proteinExistence type="predicted"/>
<evidence type="ECO:0000313" key="7">
    <source>
        <dbReference type="WBParaSite" id="GPUH_0000110101-mRNA-1"/>
    </source>
</evidence>
<dbReference type="GO" id="GO:0043420">
    <property type="term" value="P:anthranilate metabolic process"/>
    <property type="evidence" value="ECO:0007669"/>
    <property type="project" value="TreeGrafter"/>
</dbReference>
<evidence type="ECO:0000313" key="5">
    <source>
        <dbReference type="EMBL" id="VDK29379.1"/>
    </source>
</evidence>
<dbReference type="InterPro" id="IPR015424">
    <property type="entry name" value="PyrdxlP-dep_Trfase"/>
</dbReference>
<evidence type="ECO:0000256" key="1">
    <source>
        <dbReference type="ARBA" id="ARBA00022642"/>
    </source>
</evidence>
<dbReference type="PANTHER" id="PTHR14084">
    <property type="entry name" value="KYNURENINASE"/>
    <property type="match status" value="1"/>
</dbReference>
<keyword evidence="6" id="KW-1185">Reference proteome</keyword>
<evidence type="ECO:0000256" key="2">
    <source>
        <dbReference type="ARBA" id="ARBA00022801"/>
    </source>
</evidence>
<dbReference type="GO" id="GO:0030170">
    <property type="term" value="F:pyridoxal phosphate binding"/>
    <property type="evidence" value="ECO:0007669"/>
    <property type="project" value="InterPro"/>
</dbReference>
<organism evidence="7">
    <name type="scientific">Gongylonema pulchrum</name>
    <dbReference type="NCBI Taxonomy" id="637853"/>
    <lineage>
        <taxon>Eukaryota</taxon>
        <taxon>Metazoa</taxon>
        <taxon>Ecdysozoa</taxon>
        <taxon>Nematoda</taxon>
        <taxon>Chromadorea</taxon>
        <taxon>Rhabditida</taxon>
        <taxon>Spirurina</taxon>
        <taxon>Spiruromorpha</taxon>
        <taxon>Spiruroidea</taxon>
        <taxon>Gongylonematidae</taxon>
        <taxon>Gongylonema</taxon>
    </lineage>
</organism>
<reference evidence="5 6" key="2">
    <citation type="submission" date="2018-11" db="EMBL/GenBank/DDBJ databases">
        <authorList>
            <consortium name="Pathogen Informatics"/>
        </authorList>
    </citation>
    <scope>NUCLEOTIDE SEQUENCE [LARGE SCALE GENOMIC DNA]</scope>
</reference>
<sequence>MFAADSTAERIDSEGPSANADPDKKIDLSSRLTSFFSSHSEAAEKLDCPFKPPKSKRMEILCHLQRVAQEIGVSDLTSCELAEALDDADPLKYLRNEFFYPKMKTLPHVDLSLVNPDDDSIYMCGNSLGLMPKRTKLLMDEQFLKWANMGVFGHFHEPFAWAHSDESVLDGIAKLVGAERSEVAIMNSLTVNLHILLRSGTKFSRNGKHSRLITMRSSRRFG</sequence>
<dbReference type="PANTHER" id="PTHR14084:SF0">
    <property type="entry name" value="KYNURENINASE"/>
    <property type="match status" value="1"/>
</dbReference>
<dbReference type="GO" id="GO:0005737">
    <property type="term" value="C:cytoplasm"/>
    <property type="evidence" value="ECO:0007669"/>
    <property type="project" value="InterPro"/>
</dbReference>
<dbReference type="OrthoDB" id="5978656at2759"/>
<keyword evidence="1" id="KW-0662">Pyridine nucleotide biosynthesis</keyword>
<accession>A0A183CXB0</accession>
<evidence type="ECO:0000256" key="3">
    <source>
        <dbReference type="ARBA" id="ARBA00022898"/>
    </source>
</evidence>
<keyword evidence="2" id="KW-0378">Hydrolase</keyword>
<evidence type="ECO:0000256" key="4">
    <source>
        <dbReference type="SAM" id="MobiDB-lite"/>
    </source>
</evidence>